<sequence length="66" mass="7834">MREYKITFHPINQSEAPVGPITVRAQWLDEAVDMALERMKIDYPDRSHDINDYKPNPHAVWRDLLE</sequence>
<dbReference type="EMBL" id="FOVJ01000004">
    <property type="protein sequence ID" value="SFN88528.1"/>
    <property type="molecule type" value="Genomic_DNA"/>
</dbReference>
<dbReference type="Proteomes" id="UP000183107">
    <property type="component" value="Unassembled WGS sequence"/>
</dbReference>
<evidence type="ECO:0000313" key="2">
    <source>
        <dbReference type="Proteomes" id="UP000183107"/>
    </source>
</evidence>
<proteinExistence type="predicted"/>
<reference evidence="2" key="1">
    <citation type="submission" date="2016-10" db="EMBL/GenBank/DDBJ databases">
        <authorList>
            <person name="Varghese N."/>
        </authorList>
    </citation>
    <scope>NUCLEOTIDE SEQUENCE [LARGE SCALE GENOMIC DNA]</scope>
    <source>
        <strain evidence="2">Nsp8</strain>
    </source>
</reference>
<gene>
    <name evidence="1" type="ORF">SAMN05216386_2077</name>
</gene>
<keyword evidence="2" id="KW-1185">Reference proteome</keyword>
<protein>
    <submittedName>
        <fullName evidence="1">Uncharacterized protein</fullName>
    </submittedName>
</protein>
<accession>A0A1I5CNH3</accession>
<evidence type="ECO:0000313" key="1">
    <source>
        <dbReference type="EMBL" id="SFN88528.1"/>
    </source>
</evidence>
<name>A0A1I5CNH3_9PROT</name>
<organism evidence="1 2">
    <name type="scientific">Nitrosospira briensis</name>
    <dbReference type="NCBI Taxonomy" id="35799"/>
    <lineage>
        <taxon>Bacteria</taxon>
        <taxon>Pseudomonadati</taxon>
        <taxon>Pseudomonadota</taxon>
        <taxon>Betaproteobacteria</taxon>
        <taxon>Nitrosomonadales</taxon>
        <taxon>Nitrosomonadaceae</taxon>
        <taxon>Nitrosospira</taxon>
    </lineage>
</organism>
<dbReference type="AlphaFoldDB" id="A0A1I5CNH3"/>